<keyword evidence="3" id="KW-1185">Reference proteome</keyword>
<organism evidence="2 3">
    <name type="scientific">Lipomyces starkeyi NRRL Y-11557</name>
    <dbReference type="NCBI Taxonomy" id="675824"/>
    <lineage>
        <taxon>Eukaryota</taxon>
        <taxon>Fungi</taxon>
        <taxon>Dikarya</taxon>
        <taxon>Ascomycota</taxon>
        <taxon>Saccharomycotina</taxon>
        <taxon>Lipomycetes</taxon>
        <taxon>Lipomycetales</taxon>
        <taxon>Lipomycetaceae</taxon>
        <taxon>Lipomyces</taxon>
    </lineage>
</organism>
<evidence type="ECO:0000313" key="2">
    <source>
        <dbReference type="EMBL" id="ODQ72401.1"/>
    </source>
</evidence>
<proteinExistence type="predicted"/>
<dbReference type="EMBL" id="KV454295">
    <property type="protein sequence ID" value="ODQ72401.1"/>
    <property type="molecule type" value="Genomic_DNA"/>
</dbReference>
<dbReference type="Proteomes" id="UP000094385">
    <property type="component" value="Unassembled WGS sequence"/>
</dbReference>
<dbReference type="SUPFAM" id="SSF48452">
    <property type="entry name" value="TPR-like"/>
    <property type="match status" value="1"/>
</dbReference>
<feature type="domain" description="F-box" evidence="1">
    <location>
        <begin position="147"/>
        <end position="194"/>
    </location>
</feature>
<dbReference type="AlphaFoldDB" id="A0A1E3Q426"/>
<dbReference type="Pfam" id="PF12937">
    <property type="entry name" value="F-box-like"/>
    <property type="match status" value="1"/>
</dbReference>
<accession>A0A1E3Q426</accession>
<dbReference type="PROSITE" id="PS50181">
    <property type="entry name" value="FBOX"/>
    <property type="match status" value="1"/>
</dbReference>
<dbReference type="OrthoDB" id="629492at2759"/>
<protein>
    <recommendedName>
        <fullName evidence="1">F-box domain-containing protein</fullName>
    </recommendedName>
</protein>
<dbReference type="SMART" id="SM00256">
    <property type="entry name" value="FBOX"/>
    <property type="match status" value="1"/>
</dbReference>
<dbReference type="SUPFAM" id="SSF52047">
    <property type="entry name" value="RNI-like"/>
    <property type="match status" value="1"/>
</dbReference>
<sequence length="777" mass="88418">MASSSSFVPTDRPMIMHDKLTHREQAAKSFAEEDYNSAVAHYTSALDELRLTHARADVDLLEKLTLSLLKTKQFDDALTTAKELIASTKVNADSYILAAKAHMGLKDNVAAVEVLTLGLKSALLQENIWKAMRDVIDSREKENAKTKDPEKRLPLELFQRVLKYLPFRQLARVQCVSRSWRVVILNTPELWTTLDFRFTKPFGVTVNLMRGYYSISKGHIKKFCLRTTTDTVSWSELTLKHFVSRGYENRHKSKTKTKWTMKNIVNTGESSLRYLSIESGERYTFDNWHSFGTATLNVLSKLEILRVSAYSLSPIIHILLNGNLPNLYILDCYHDIRHGEDYMFIQFMDIPAPSDASYVPLNQIRIFNLGGSPRIKAGHPGGVSVRDVFDPETSTYLKVVIDPEGFHHLLRLFPNLERLSCVSVRITENDFYSDDEFSIEYDTDGLVDPFEMHSPYDVYARSWFGRDFDGFDDRPDFAGPIDSYNFRRLDLRHNSKLETVRFSHTNMNKTPILPPSCKTFELRQTPMIPRTLKHVKGSTQYSDATAGDADAVVLNEYESLETLEVSFSESLSNDELLGALSRCDPHKLKSLSLRGSMFLRFDMGASLGYPFWEQKESATLTRACNSQKSRSLAAQLVDLCPELRFLDLAENEDVTDSVIEHFHGLKHLEVIDLSMTRVTIKGIAWLIDGNARADNGLYLTVQELCERIKANADGLVAGTTALSMTSIKTLVLNNCEAISEQECYWLRSCGFAVEHMAMIQDDWRERDWDAEDAEDNL</sequence>
<gene>
    <name evidence="2" type="ORF">LIPSTDRAFT_105037</name>
</gene>
<dbReference type="InterPro" id="IPR032675">
    <property type="entry name" value="LRR_dom_sf"/>
</dbReference>
<evidence type="ECO:0000313" key="3">
    <source>
        <dbReference type="Proteomes" id="UP000094385"/>
    </source>
</evidence>
<dbReference type="Gene3D" id="1.25.40.10">
    <property type="entry name" value="Tetratricopeptide repeat domain"/>
    <property type="match status" value="1"/>
</dbReference>
<dbReference type="InterPro" id="IPR001810">
    <property type="entry name" value="F-box_dom"/>
</dbReference>
<dbReference type="STRING" id="675824.A0A1E3Q426"/>
<dbReference type="Gene3D" id="3.80.10.10">
    <property type="entry name" value="Ribonuclease Inhibitor"/>
    <property type="match status" value="1"/>
</dbReference>
<evidence type="ECO:0000259" key="1">
    <source>
        <dbReference type="PROSITE" id="PS50181"/>
    </source>
</evidence>
<name>A0A1E3Q426_LIPST</name>
<dbReference type="GO" id="GO:0031146">
    <property type="term" value="P:SCF-dependent proteasomal ubiquitin-dependent protein catabolic process"/>
    <property type="evidence" value="ECO:0007669"/>
    <property type="project" value="TreeGrafter"/>
</dbReference>
<dbReference type="SUPFAM" id="SSF81383">
    <property type="entry name" value="F-box domain"/>
    <property type="match status" value="1"/>
</dbReference>
<dbReference type="GO" id="GO:0019005">
    <property type="term" value="C:SCF ubiquitin ligase complex"/>
    <property type="evidence" value="ECO:0007669"/>
    <property type="project" value="TreeGrafter"/>
</dbReference>
<dbReference type="InterPro" id="IPR036047">
    <property type="entry name" value="F-box-like_dom_sf"/>
</dbReference>
<dbReference type="PANTHER" id="PTHR13318">
    <property type="entry name" value="PARTNER OF PAIRED, ISOFORM B-RELATED"/>
    <property type="match status" value="1"/>
</dbReference>
<reference evidence="2 3" key="1">
    <citation type="journal article" date="2016" name="Proc. Natl. Acad. Sci. U.S.A.">
        <title>Comparative genomics of biotechnologically important yeasts.</title>
        <authorList>
            <person name="Riley R."/>
            <person name="Haridas S."/>
            <person name="Wolfe K.H."/>
            <person name="Lopes M.R."/>
            <person name="Hittinger C.T."/>
            <person name="Goeker M."/>
            <person name="Salamov A.A."/>
            <person name="Wisecaver J.H."/>
            <person name="Long T.M."/>
            <person name="Calvey C.H."/>
            <person name="Aerts A.L."/>
            <person name="Barry K.W."/>
            <person name="Choi C."/>
            <person name="Clum A."/>
            <person name="Coughlan A.Y."/>
            <person name="Deshpande S."/>
            <person name="Douglass A.P."/>
            <person name="Hanson S.J."/>
            <person name="Klenk H.-P."/>
            <person name="LaButti K.M."/>
            <person name="Lapidus A."/>
            <person name="Lindquist E.A."/>
            <person name="Lipzen A.M."/>
            <person name="Meier-Kolthoff J.P."/>
            <person name="Ohm R.A."/>
            <person name="Otillar R.P."/>
            <person name="Pangilinan J.L."/>
            <person name="Peng Y."/>
            <person name="Rokas A."/>
            <person name="Rosa C.A."/>
            <person name="Scheuner C."/>
            <person name="Sibirny A.A."/>
            <person name="Slot J.C."/>
            <person name="Stielow J.B."/>
            <person name="Sun H."/>
            <person name="Kurtzman C.P."/>
            <person name="Blackwell M."/>
            <person name="Grigoriev I.V."/>
            <person name="Jeffries T.W."/>
        </authorList>
    </citation>
    <scope>NUCLEOTIDE SEQUENCE [LARGE SCALE GENOMIC DNA]</scope>
    <source>
        <strain evidence="2 3">NRRL Y-11557</strain>
    </source>
</reference>
<dbReference type="InterPro" id="IPR011990">
    <property type="entry name" value="TPR-like_helical_dom_sf"/>
</dbReference>
<dbReference type="Gene3D" id="1.20.1280.50">
    <property type="match status" value="1"/>
</dbReference>